<dbReference type="EMBL" id="KQ435821">
    <property type="protein sequence ID" value="KOX72369.1"/>
    <property type="molecule type" value="Genomic_DNA"/>
</dbReference>
<accession>A0A0M8ZYU9</accession>
<sequence>MEEVLASVLWLPEQIFGAWQGFKARLISPSALESFRDPPLLAAITASRERQLLSRRHMWEASIIIIWGGCQVVNLRVVKRQGTRV</sequence>
<dbReference type="Proteomes" id="UP000053105">
    <property type="component" value="Unassembled WGS sequence"/>
</dbReference>
<gene>
    <name evidence="1" type="ORF">WN51_01468</name>
</gene>
<keyword evidence="2" id="KW-1185">Reference proteome</keyword>
<evidence type="ECO:0000313" key="2">
    <source>
        <dbReference type="Proteomes" id="UP000053105"/>
    </source>
</evidence>
<proteinExistence type="predicted"/>
<reference evidence="1 2" key="1">
    <citation type="submission" date="2015-07" db="EMBL/GenBank/DDBJ databases">
        <title>The genome of Melipona quadrifasciata.</title>
        <authorList>
            <person name="Pan H."/>
            <person name="Kapheim K."/>
        </authorList>
    </citation>
    <scope>NUCLEOTIDE SEQUENCE [LARGE SCALE GENOMIC DNA]</scope>
    <source>
        <strain evidence="1">0111107301</strain>
        <tissue evidence="1">Whole body</tissue>
    </source>
</reference>
<dbReference type="AlphaFoldDB" id="A0A0M8ZYU9"/>
<organism evidence="1 2">
    <name type="scientific">Melipona quadrifasciata</name>
    <dbReference type="NCBI Taxonomy" id="166423"/>
    <lineage>
        <taxon>Eukaryota</taxon>
        <taxon>Metazoa</taxon>
        <taxon>Ecdysozoa</taxon>
        <taxon>Arthropoda</taxon>
        <taxon>Hexapoda</taxon>
        <taxon>Insecta</taxon>
        <taxon>Pterygota</taxon>
        <taxon>Neoptera</taxon>
        <taxon>Endopterygota</taxon>
        <taxon>Hymenoptera</taxon>
        <taxon>Apocrita</taxon>
        <taxon>Aculeata</taxon>
        <taxon>Apoidea</taxon>
        <taxon>Anthophila</taxon>
        <taxon>Apidae</taxon>
        <taxon>Melipona</taxon>
    </lineage>
</organism>
<name>A0A0M8ZYU9_9HYME</name>
<protein>
    <submittedName>
        <fullName evidence="1">Uncharacterized protein</fullName>
    </submittedName>
</protein>
<evidence type="ECO:0000313" key="1">
    <source>
        <dbReference type="EMBL" id="KOX72369.1"/>
    </source>
</evidence>